<evidence type="ECO:0000256" key="9">
    <source>
        <dbReference type="SAM" id="Phobius"/>
    </source>
</evidence>
<dbReference type="Gene3D" id="1.10.287.950">
    <property type="entry name" value="Methyl-accepting chemotaxis protein"/>
    <property type="match status" value="1"/>
</dbReference>
<organism evidence="12 13">
    <name type="scientific">Bacillus seohaeanensis</name>
    <dbReference type="NCBI Taxonomy" id="284580"/>
    <lineage>
        <taxon>Bacteria</taxon>
        <taxon>Bacillati</taxon>
        <taxon>Bacillota</taxon>
        <taxon>Bacilli</taxon>
        <taxon>Bacillales</taxon>
        <taxon>Bacillaceae</taxon>
        <taxon>Bacillus</taxon>
    </lineage>
</organism>
<keyword evidence="4 6" id="KW-0807">Transducer</keyword>
<accession>A0ABW5RXM9</accession>
<dbReference type="RefSeq" id="WP_377938098.1">
    <property type="nucleotide sequence ID" value="NZ_JBHUMF010000034.1"/>
</dbReference>
<keyword evidence="2" id="KW-1003">Cell membrane</keyword>
<dbReference type="SMART" id="SM00283">
    <property type="entry name" value="MA"/>
    <property type="match status" value="1"/>
</dbReference>
<dbReference type="InterPro" id="IPR003660">
    <property type="entry name" value="HAMP_dom"/>
</dbReference>
<feature type="domain" description="Methyl-accepting transducer" evidence="10">
    <location>
        <begin position="266"/>
        <end position="516"/>
    </location>
</feature>
<dbReference type="PANTHER" id="PTHR32089:SF114">
    <property type="entry name" value="METHYL-ACCEPTING CHEMOTAXIS PROTEIN MCPB"/>
    <property type="match status" value="1"/>
</dbReference>
<comment type="subcellular location">
    <subcellularLocation>
        <location evidence="1">Cell membrane</location>
    </subcellularLocation>
</comment>
<sequence length="552" mass="60082">MALTITSILFIVSAVFIFTQMEDVKEDIATLERRGDRAVKTTEMASLFRSKDTRIADYINTPNEKYIEEFQERRESFNVLQEELKAKMDSAEEEELFNVIASNDEQINDLFLNEIIPAVSSGDTSEALSSRQEAQSLRSETVNRLTELRGLINEQRQSAIQQAKDSLMESVRFLVISIIISVIIGTIILVVVSRVVRVNLNKVIEMAKEVSEGNLKVEESKYEGKDEIGQLSLAMNNMLASLREMVGKITSVSETVTSQSEELTQSASEVKEGSTQVAATMQELSSGAESQADDSTKLSESMTSFVEKIKEANTNGEDISKASNEVLGLTEQGSQLMKSSISQMNTIDSIVKEAVEKVKGLDNQSKEISKLVGVIQAIADQTNLLALNAAIEAARAGEHGKGFAVVADEVRKLAEQVSLSISDITGIVEGIQQESDAVAVSLESGYKEVGKGTQQIHETGETFDSINNSISEMAKRSQLVSNNLSEIVKGSASMSNSIENIASVSEESAAGIEQTSASIQQTSSSMEEIAGNADDLAKLAEELNELVRRFRV</sequence>
<keyword evidence="3 9" id="KW-0472">Membrane</keyword>
<dbReference type="PROSITE" id="PS50111">
    <property type="entry name" value="CHEMOTAXIS_TRANSDUC_2"/>
    <property type="match status" value="1"/>
</dbReference>
<keyword evidence="9" id="KW-0812">Transmembrane</keyword>
<evidence type="ECO:0000256" key="4">
    <source>
        <dbReference type="ARBA" id="ARBA00023224"/>
    </source>
</evidence>
<dbReference type="EMBL" id="JBHUMF010000034">
    <property type="protein sequence ID" value="MFD2683080.1"/>
    <property type="molecule type" value="Genomic_DNA"/>
</dbReference>
<evidence type="ECO:0000256" key="8">
    <source>
        <dbReference type="SAM" id="MobiDB-lite"/>
    </source>
</evidence>
<keyword evidence="9" id="KW-1133">Transmembrane helix</keyword>
<dbReference type="SMART" id="SM00304">
    <property type="entry name" value="HAMP"/>
    <property type="match status" value="1"/>
</dbReference>
<evidence type="ECO:0000256" key="5">
    <source>
        <dbReference type="ARBA" id="ARBA00029447"/>
    </source>
</evidence>
<protein>
    <submittedName>
        <fullName evidence="12">Methyl-accepting chemotaxis protein</fullName>
    </submittedName>
</protein>
<dbReference type="PROSITE" id="PS50885">
    <property type="entry name" value="HAMP"/>
    <property type="match status" value="1"/>
</dbReference>
<dbReference type="CDD" id="cd11386">
    <property type="entry name" value="MCP_signal"/>
    <property type="match status" value="1"/>
</dbReference>
<dbReference type="Pfam" id="PF00015">
    <property type="entry name" value="MCPsignal"/>
    <property type="match status" value="1"/>
</dbReference>
<dbReference type="PANTHER" id="PTHR32089">
    <property type="entry name" value="METHYL-ACCEPTING CHEMOTAXIS PROTEIN MCPB"/>
    <property type="match status" value="1"/>
</dbReference>
<keyword evidence="13" id="KW-1185">Reference proteome</keyword>
<dbReference type="Gene3D" id="6.10.340.10">
    <property type="match status" value="1"/>
</dbReference>
<evidence type="ECO:0000259" key="11">
    <source>
        <dbReference type="PROSITE" id="PS50885"/>
    </source>
</evidence>
<feature type="region of interest" description="Disordered" evidence="8">
    <location>
        <begin position="257"/>
        <end position="276"/>
    </location>
</feature>
<name>A0ABW5RXM9_9BACI</name>
<evidence type="ECO:0000256" key="3">
    <source>
        <dbReference type="ARBA" id="ARBA00023136"/>
    </source>
</evidence>
<evidence type="ECO:0000256" key="7">
    <source>
        <dbReference type="SAM" id="Coils"/>
    </source>
</evidence>
<proteinExistence type="inferred from homology"/>
<gene>
    <name evidence="12" type="ORF">ACFSUL_20315</name>
</gene>
<feature type="transmembrane region" description="Helical" evidence="9">
    <location>
        <begin position="171"/>
        <end position="192"/>
    </location>
</feature>
<feature type="coiled-coil region" evidence="7">
    <location>
        <begin position="67"/>
        <end position="94"/>
    </location>
</feature>
<reference evidence="13" key="1">
    <citation type="journal article" date="2019" name="Int. J. Syst. Evol. Microbiol.">
        <title>The Global Catalogue of Microorganisms (GCM) 10K type strain sequencing project: providing services to taxonomists for standard genome sequencing and annotation.</title>
        <authorList>
            <consortium name="The Broad Institute Genomics Platform"/>
            <consortium name="The Broad Institute Genome Sequencing Center for Infectious Disease"/>
            <person name="Wu L."/>
            <person name="Ma J."/>
        </authorList>
    </citation>
    <scope>NUCLEOTIDE SEQUENCE [LARGE SCALE GENOMIC DNA]</scope>
    <source>
        <strain evidence="13">KCTC 3913</strain>
    </source>
</reference>
<evidence type="ECO:0000313" key="13">
    <source>
        <dbReference type="Proteomes" id="UP001597506"/>
    </source>
</evidence>
<keyword evidence="7" id="KW-0175">Coiled coil</keyword>
<feature type="compositionally biased region" description="Low complexity" evidence="8">
    <location>
        <begin position="257"/>
        <end position="266"/>
    </location>
</feature>
<dbReference type="SUPFAM" id="SSF58104">
    <property type="entry name" value="Methyl-accepting chemotaxis protein (MCP) signaling domain"/>
    <property type="match status" value="1"/>
</dbReference>
<dbReference type="Pfam" id="PF00672">
    <property type="entry name" value="HAMP"/>
    <property type="match status" value="1"/>
</dbReference>
<feature type="domain" description="HAMP" evidence="11">
    <location>
        <begin position="194"/>
        <end position="247"/>
    </location>
</feature>
<dbReference type="Proteomes" id="UP001597506">
    <property type="component" value="Unassembled WGS sequence"/>
</dbReference>
<dbReference type="CDD" id="cd06225">
    <property type="entry name" value="HAMP"/>
    <property type="match status" value="1"/>
</dbReference>
<evidence type="ECO:0000256" key="2">
    <source>
        <dbReference type="ARBA" id="ARBA00022475"/>
    </source>
</evidence>
<comment type="similarity">
    <text evidence="5">Belongs to the methyl-accepting chemotaxis (MCP) protein family.</text>
</comment>
<evidence type="ECO:0000256" key="6">
    <source>
        <dbReference type="PROSITE-ProRule" id="PRU00284"/>
    </source>
</evidence>
<evidence type="ECO:0000259" key="10">
    <source>
        <dbReference type="PROSITE" id="PS50111"/>
    </source>
</evidence>
<dbReference type="InterPro" id="IPR004089">
    <property type="entry name" value="MCPsignal_dom"/>
</dbReference>
<evidence type="ECO:0000313" key="12">
    <source>
        <dbReference type="EMBL" id="MFD2683080.1"/>
    </source>
</evidence>
<evidence type="ECO:0000256" key="1">
    <source>
        <dbReference type="ARBA" id="ARBA00004236"/>
    </source>
</evidence>
<comment type="caution">
    <text evidence="12">The sequence shown here is derived from an EMBL/GenBank/DDBJ whole genome shotgun (WGS) entry which is preliminary data.</text>
</comment>